<dbReference type="SUPFAM" id="SSF47923">
    <property type="entry name" value="Ypt/Rab-GAP domain of gyp1p"/>
    <property type="match status" value="1"/>
</dbReference>
<evidence type="ECO:0000313" key="4">
    <source>
        <dbReference type="EMBL" id="TXT07366.1"/>
    </source>
</evidence>
<proteinExistence type="predicted"/>
<feature type="region of interest" description="Disordered" evidence="2">
    <location>
        <begin position="249"/>
        <end position="272"/>
    </location>
</feature>
<name>A0A7D8Z783_VANHU</name>
<dbReference type="InterPro" id="IPR035969">
    <property type="entry name" value="Rab-GAP_TBC_sf"/>
</dbReference>
<feature type="compositionally biased region" description="Low complexity" evidence="2">
    <location>
        <begin position="524"/>
        <end position="541"/>
    </location>
</feature>
<comment type="caution">
    <text evidence="4">The sequence shown here is derived from an EMBL/GenBank/DDBJ whole genome shotgun (WGS) entry which is preliminary data.</text>
</comment>
<evidence type="ECO:0000256" key="2">
    <source>
        <dbReference type="SAM" id="MobiDB-lite"/>
    </source>
</evidence>
<keyword evidence="5" id="KW-1185">Reference proteome</keyword>
<dbReference type="Pfam" id="PF00566">
    <property type="entry name" value="RabGAP-TBC"/>
    <property type="match status" value="1"/>
</dbReference>
<protein>
    <recommendedName>
        <fullName evidence="3">Rab-GAP TBC domain-containing protein</fullName>
    </recommendedName>
</protein>
<sequence>MKPAKSFYEWRAEEGPPRLPNGPQAPIIVRCNYINSQLIRRIDPQLWERLDTEGIEAQIWLIRWIRLILTRELPFEQALRLWDGMFAEDPGLGILDFVCVAMLLLIRNELMDADYPTILTHLLHYPSPSPTYPFNPALILTQAKFLRNNISPAGGVEVVLQNQEHLGIKASGPEARSSLDDSGMAESYRIGGTPPSRQSSSRRGKPKGLAAGLFERAQKAGLDKAFADLRVRRSSLPDSATAYSFLPSFAPQAPSRESSPISTIPSTTAALPPRAVIQPTASVDSLASTKSMLDAERQMAELRLAMVTMGKAMGEWLDVIRDGAGSTPAQTAEAWRGLDRVRDGLLDAAGNDVEDLVQAWAWNDGLDSSRSRGVTPVTTPSAAERPHSPVTPTRSGAASPPRDSVQITPKATSGSANSNTLASPVPTTARPAIFLSSRNDRPSPTLPRMPMSRTPVPAPGMSATPPARAPQSPRSPTSPPQPAVILPKPRVSSIGVVSDASAMDPLAGIGVGVIPRDERRRSLRPGAGLTPTGTASPPSSGSSGGSGGRVSVDPLGVGGG</sequence>
<dbReference type="FunFam" id="1.10.472.80:FF:000038">
    <property type="entry name" value="TBC1 domain family member 5"/>
    <property type="match status" value="1"/>
</dbReference>
<dbReference type="Proteomes" id="UP000473826">
    <property type="component" value="Unassembled WGS sequence"/>
</dbReference>
<gene>
    <name evidence="4" type="ORF">VHUM_03086</name>
</gene>
<dbReference type="InterPro" id="IPR000195">
    <property type="entry name" value="Rab-GAP-TBC_dom"/>
</dbReference>
<feature type="compositionally biased region" description="Low complexity" evidence="2">
    <location>
        <begin position="462"/>
        <end position="475"/>
    </location>
</feature>
<dbReference type="Gene3D" id="1.10.472.80">
    <property type="entry name" value="Ypt/Rab-GAP domain of gyp1p, domain 3"/>
    <property type="match status" value="1"/>
</dbReference>
<feature type="compositionally biased region" description="Polar residues" evidence="2">
    <location>
        <begin position="405"/>
        <end position="426"/>
    </location>
</feature>
<evidence type="ECO:0000256" key="1">
    <source>
        <dbReference type="ARBA" id="ARBA00022468"/>
    </source>
</evidence>
<feature type="compositionally biased region" description="Polar residues" evidence="2">
    <location>
        <begin position="367"/>
        <end position="381"/>
    </location>
</feature>
<feature type="domain" description="Rab-GAP TBC" evidence="3">
    <location>
        <begin position="1"/>
        <end position="89"/>
    </location>
</feature>
<feature type="region of interest" description="Disordered" evidence="2">
    <location>
        <begin position="170"/>
        <end position="207"/>
    </location>
</feature>
<feature type="region of interest" description="Disordered" evidence="2">
    <location>
        <begin position="509"/>
        <end position="560"/>
    </location>
</feature>
<organism evidence="4 5">
    <name type="scientific">Vanrija humicola</name>
    <name type="common">Yeast</name>
    <name type="synonym">Cryptococcus humicola</name>
    <dbReference type="NCBI Taxonomy" id="5417"/>
    <lineage>
        <taxon>Eukaryota</taxon>
        <taxon>Fungi</taxon>
        <taxon>Dikarya</taxon>
        <taxon>Basidiomycota</taxon>
        <taxon>Agaricomycotina</taxon>
        <taxon>Tremellomycetes</taxon>
        <taxon>Trichosporonales</taxon>
        <taxon>Trichosporonaceae</taxon>
        <taxon>Vanrija</taxon>
    </lineage>
</organism>
<evidence type="ECO:0000313" key="5">
    <source>
        <dbReference type="Proteomes" id="UP000473826"/>
    </source>
</evidence>
<dbReference type="AlphaFoldDB" id="A0A7D8Z783"/>
<dbReference type="OrthoDB" id="27140at2759"/>
<reference evidence="4 5" key="1">
    <citation type="journal article" date="2019" name="PLoS Genet.">
        <title>Convergent evolution of linked mating-type loci in basidiomycete fungi.</title>
        <authorList>
            <person name="Sun S."/>
            <person name="Coelho M.A."/>
            <person name="Heitman J."/>
            <person name="Nowrousian M."/>
        </authorList>
    </citation>
    <scope>NUCLEOTIDE SEQUENCE [LARGE SCALE GENOMIC DNA]</scope>
    <source>
        <strain evidence="4 5">CBS 4282</strain>
    </source>
</reference>
<keyword evidence="1" id="KW-0343">GTPase activation</keyword>
<evidence type="ECO:0000259" key="3">
    <source>
        <dbReference type="PROSITE" id="PS50086"/>
    </source>
</evidence>
<dbReference type="PROSITE" id="PS50086">
    <property type="entry name" value="TBC_RABGAP"/>
    <property type="match status" value="1"/>
</dbReference>
<dbReference type="PANTHER" id="PTHR22957:SF337">
    <property type="entry name" value="TBC1 DOMAIN FAMILY MEMBER 5"/>
    <property type="match status" value="1"/>
</dbReference>
<feature type="region of interest" description="Disordered" evidence="2">
    <location>
        <begin position="367"/>
        <end position="486"/>
    </location>
</feature>
<accession>A0A7D8Z783</accession>
<dbReference type="PANTHER" id="PTHR22957">
    <property type="entry name" value="TBC1 DOMAIN FAMILY MEMBER GTPASE-ACTIVATING PROTEIN"/>
    <property type="match status" value="1"/>
</dbReference>
<feature type="compositionally biased region" description="Low complexity" evidence="2">
    <location>
        <begin position="258"/>
        <end position="268"/>
    </location>
</feature>
<dbReference type="GO" id="GO:0005096">
    <property type="term" value="F:GTPase activator activity"/>
    <property type="evidence" value="ECO:0007669"/>
    <property type="project" value="UniProtKB-KW"/>
</dbReference>
<dbReference type="EMBL" id="QKWK01000008">
    <property type="protein sequence ID" value="TXT07366.1"/>
    <property type="molecule type" value="Genomic_DNA"/>
</dbReference>